<reference evidence="1" key="2">
    <citation type="submission" date="2019-01" db="EMBL/GenBank/DDBJ databases">
        <authorList>
            <consortium name="NCBI Pathogen Detection Project"/>
        </authorList>
    </citation>
    <scope>NUCLEOTIDE SEQUENCE</scope>
    <source>
        <strain evidence="1">NJ08.181</strain>
    </source>
</reference>
<dbReference type="EMBL" id="DAAPYI010000046">
    <property type="protein sequence ID" value="HAD8242152.1"/>
    <property type="molecule type" value="Genomic_DNA"/>
</dbReference>
<feature type="non-terminal residue" evidence="1">
    <location>
        <position position="30"/>
    </location>
</feature>
<reference evidence="1" key="1">
    <citation type="journal article" date="2018" name="Genome Biol.">
        <title>SKESA: strategic k-mer extension for scrupulous assemblies.</title>
        <authorList>
            <person name="Souvorov A."/>
            <person name="Agarwala R."/>
            <person name="Lipman D.J."/>
        </authorList>
    </citation>
    <scope>NUCLEOTIDE SEQUENCE</scope>
    <source>
        <strain evidence="1">NJ08.181</strain>
    </source>
</reference>
<organism evidence="1">
    <name type="scientific">Salmonella enterica</name>
    <name type="common">Salmonella choleraesuis</name>
    <dbReference type="NCBI Taxonomy" id="28901"/>
    <lineage>
        <taxon>Bacteria</taxon>
        <taxon>Pseudomonadati</taxon>
        <taxon>Pseudomonadota</taxon>
        <taxon>Gammaproteobacteria</taxon>
        <taxon>Enterobacterales</taxon>
        <taxon>Enterobacteriaceae</taxon>
        <taxon>Salmonella</taxon>
    </lineage>
</organism>
<gene>
    <name evidence="1" type="ORF">G1188_23595</name>
</gene>
<name>A0A721BIA4_SALER</name>
<protein>
    <submittedName>
        <fullName evidence="1">Acyl-CoA dehydrogenase</fullName>
    </submittedName>
</protein>
<evidence type="ECO:0000313" key="1">
    <source>
        <dbReference type="EMBL" id="HAD8242152.1"/>
    </source>
</evidence>
<sequence length="30" mass="3638">MDFSLTEEQELLLSSIRELITSNFPEEYFR</sequence>
<accession>A0A721BIA4</accession>
<dbReference type="AlphaFoldDB" id="A0A721BIA4"/>
<comment type="caution">
    <text evidence="1">The sequence shown here is derived from an EMBL/GenBank/DDBJ whole genome shotgun (WGS) entry which is preliminary data.</text>
</comment>
<proteinExistence type="predicted"/>